<dbReference type="InterPro" id="IPR001680">
    <property type="entry name" value="WD40_rpt"/>
</dbReference>
<evidence type="ECO:0008006" key="6">
    <source>
        <dbReference type="Google" id="ProtNLM"/>
    </source>
</evidence>
<gene>
    <name evidence="4" type="ORF">NC653_020769</name>
</gene>
<sequence length="426" mass="46593">MEIDEAETLELLGVLVYSSIAQIPASGELSQFQLTLYRPGEDNTPTGACLNFENPIEDAVSRIRFAPQSNNLLISSWDSNLRLYDVDSSLLRLEAPAPSQAALLDCCFQSESVAFTAASDGSITRYDLHSGTIDAIGNHQDMATCVGYSIETCQVISAGLDKKVMSWDMRLANPLALFRNLGAEIDSISISGFDLMVAVGAAVNIYDLRNYERAVDFKEPSMDVGISCVASVPHTRGYAIGLIDGRVALEISNPLNSNSTGGIFVFLCPTARGLSRVDPQNVEEFSFYVLKILTKTKLNAIPHSHHPSLGPRYTFRCRPTTKDGTAHLVSVNDIVFNPLIGGAFVTGDNEGYVTVWDAKSKRRLHEFPRYPNSVASLSYNHVGQLLAVGSSYTYQDANETEVSPQIFIQKMEDSYVGFSSEVSNRK</sequence>
<accession>A0AAD6MN41</accession>
<dbReference type="Pfam" id="PF00400">
    <property type="entry name" value="WD40"/>
    <property type="match status" value="1"/>
</dbReference>
<organism evidence="4 5">
    <name type="scientific">Populus alba x Populus x berolinensis</name>
    <dbReference type="NCBI Taxonomy" id="444605"/>
    <lineage>
        <taxon>Eukaryota</taxon>
        <taxon>Viridiplantae</taxon>
        <taxon>Streptophyta</taxon>
        <taxon>Embryophyta</taxon>
        <taxon>Tracheophyta</taxon>
        <taxon>Spermatophyta</taxon>
        <taxon>Magnoliopsida</taxon>
        <taxon>eudicotyledons</taxon>
        <taxon>Gunneridae</taxon>
        <taxon>Pentapetalae</taxon>
        <taxon>rosids</taxon>
        <taxon>fabids</taxon>
        <taxon>Malpighiales</taxon>
        <taxon>Salicaceae</taxon>
        <taxon>Saliceae</taxon>
        <taxon>Populus</taxon>
    </lineage>
</organism>
<proteinExistence type="predicted"/>
<dbReference type="SMART" id="SM00320">
    <property type="entry name" value="WD40"/>
    <property type="match status" value="4"/>
</dbReference>
<comment type="caution">
    <text evidence="4">The sequence shown here is derived from an EMBL/GenBank/DDBJ whole genome shotgun (WGS) entry which is preliminary data.</text>
</comment>
<dbReference type="PROSITE" id="PS50082">
    <property type="entry name" value="WD_REPEATS_2"/>
    <property type="match status" value="2"/>
</dbReference>
<keyword evidence="5" id="KW-1185">Reference proteome</keyword>
<dbReference type="PROSITE" id="PS00678">
    <property type="entry name" value="WD_REPEATS_1"/>
    <property type="match status" value="1"/>
</dbReference>
<evidence type="ECO:0000313" key="4">
    <source>
        <dbReference type="EMBL" id="KAJ6987615.1"/>
    </source>
</evidence>
<name>A0AAD6MN41_9ROSI</name>
<dbReference type="InterPro" id="IPR036322">
    <property type="entry name" value="WD40_repeat_dom_sf"/>
</dbReference>
<dbReference type="Proteomes" id="UP001164929">
    <property type="component" value="Chromosome 8"/>
</dbReference>
<evidence type="ECO:0000256" key="3">
    <source>
        <dbReference type="PROSITE-ProRule" id="PRU00221"/>
    </source>
</evidence>
<dbReference type="SUPFAM" id="SSF50978">
    <property type="entry name" value="WD40 repeat-like"/>
    <property type="match status" value="1"/>
</dbReference>
<dbReference type="InterPro" id="IPR019775">
    <property type="entry name" value="WD40_repeat_CS"/>
</dbReference>
<feature type="repeat" description="WD" evidence="3">
    <location>
        <begin position="136"/>
        <end position="177"/>
    </location>
</feature>
<evidence type="ECO:0000256" key="2">
    <source>
        <dbReference type="ARBA" id="ARBA00022737"/>
    </source>
</evidence>
<evidence type="ECO:0000313" key="5">
    <source>
        <dbReference type="Proteomes" id="UP001164929"/>
    </source>
</evidence>
<dbReference type="AlphaFoldDB" id="A0AAD6MN41"/>
<keyword evidence="2" id="KW-0677">Repeat</keyword>
<dbReference type="EMBL" id="JAQIZT010000008">
    <property type="protein sequence ID" value="KAJ6987615.1"/>
    <property type="molecule type" value="Genomic_DNA"/>
</dbReference>
<evidence type="ECO:0000256" key="1">
    <source>
        <dbReference type="ARBA" id="ARBA00022574"/>
    </source>
</evidence>
<dbReference type="Gene3D" id="2.130.10.10">
    <property type="entry name" value="YVTN repeat-like/Quinoprotein amine dehydrogenase"/>
    <property type="match status" value="1"/>
</dbReference>
<reference evidence="4" key="1">
    <citation type="journal article" date="2023" name="Mol. Ecol. Resour.">
        <title>Chromosome-level genome assembly of a triploid poplar Populus alba 'Berolinensis'.</title>
        <authorList>
            <person name="Chen S."/>
            <person name="Yu Y."/>
            <person name="Wang X."/>
            <person name="Wang S."/>
            <person name="Zhang T."/>
            <person name="Zhou Y."/>
            <person name="He R."/>
            <person name="Meng N."/>
            <person name="Wang Y."/>
            <person name="Liu W."/>
            <person name="Liu Z."/>
            <person name="Liu J."/>
            <person name="Guo Q."/>
            <person name="Huang H."/>
            <person name="Sederoff R.R."/>
            <person name="Wang G."/>
            <person name="Qu G."/>
            <person name="Chen S."/>
        </authorList>
    </citation>
    <scope>NUCLEOTIDE SEQUENCE</scope>
    <source>
        <strain evidence="4">SC-2020</strain>
    </source>
</reference>
<feature type="repeat" description="WD" evidence="3">
    <location>
        <begin position="324"/>
        <end position="366"/>
    </location>
</feature>
<keyword evidence="1 3" id="KW-0853">WD repeat</keyword>
<dbReference type="InterPro" id="IPR015943">
    <property type="entry name" value="WD40/YVTN_repeat-like_dom_sf"/>
</dbReference>
<protein>
    <recommendedName>
        <fullName evidence="6">Mitotic checkpoint protein BUB3.3</fullName>
    </recommendedName>
</protein>
<dbReference type="PANTHER" id="PTHR10971">
    <property type="entry name" value="MRNA EXPORT FACTOR AND BUB3"/>
    <property type="match status" value="1"/>
</dbReference>